<sequence length="369" mass="42191">MELLQEFVDEWKQHVCRVKESLIVNEKKNVKDEIKKVSKQSREADEKENVAIDDNQCEGEIDGVFDRESLDASCIPVIKSKAHNEFDKICELDTCTKKRSKAVEDQWDIENSQVRSIKETREGMSRFGYRDGIVMNKGNDRYGNSKLRKPSDCGYVAELKSLGTSCAKSNKRTIDENRSEVKHDTTKEKKVSDGGDNMKLNAALQLMKRKYMNKVNESICIPKESEFKEEQLIRDGMTMPNVMNKYDEMGSDDGKKRDIKGLNGSNLYKKVIDNQLLKSVPVKEKHGDKKSKTYIPKVGDDDAITDLNFVIPEFAKDPAINFKVKMQDHGVLERYFSNGHEIDVEVLFPHVKNVSNDSPNKWPSQRNGP</sequence>
<dbReference type="InParanoid" id="A0A0B2UDN5"/>
<protein>
    <submittedName>
        <fullName evidence="2">Uncharacterized protein</fullName>
    </submittedName>
</protein>
<feature type="compositionally biased region" description="Basic and acidic residues" evidence="1">
    <location>
        <begin position="175"/>
        <end position="193"/>
    </location>
</feature>
<dbReference type="AlphaFoldDB" id="A0A0B2UDN5"/>
<dbReference type="OrthoDB" id="2193638at2759"/>
<proteinExistence type="predicted"/>
<comment type="caution">
    <text evidence="2">The sequence shown here is derived from an EMBL/GenBank/DDBJ whole genome shotgun (WGS) entry which is preliminary data.</text>
</comment>
<reference evidence="2 3" key="1">
    <citation type="journal article" date="2014" name="MBio">
        <title>The Ordospora colligata genome; evolution of extreme reduction in microsporidia and host-to-parasite horizontal gene transfer.</title>
        <authorList>
            <person name="Pombert J.-F."/>
            <person name="Haag K.L."/>
            <person name="Beidas S."/>
            <person name="Ebert D."/>
            <person name="Keeling P.J."/>
        </authorList>
    </citation>
    <scope>NUCLEOTIDE SEQUENCE [LARGE SCALE GENOMIC DNA]</scope>
    <source>
        <strain evidence="2 3">OC4</strain>
    </source>
</reference>
<dbReference type="EMBL" id="JOKQ01000009">
    <property type="protein sequence ID" value="KHN69171.1"/>
    <property type="molecule type" value="Genomic_DNA"/>
</dbReference>
<dbReference type="HOGENOM" id="CLU_750117_0_0_1"/>
<dbReference type="Proteomes" id="UP000031056">
    <property type="component" value="Unassembled WGS sequence"/>
</dbReference>
<organism evidence="2 3">
    <name type="scientific">Ordospora colligata OC4</name>
    <dbReference type="NCBI Taxonomy" id="1354746"/>
    <lineage>
        <taxon>Eukaryota</taxon>
        <taxon>Fungi</taxon>
        <taxon>Fungi incertae sedis</taxon>
        <taxon>Microsporidia</taxon>
        <taxon>Ordosporidae</taxon>
        <taxon>Ordospora</taxon>
    </lineage>
</organism>
<keyword evidence="3" id="KW-1185">Reference proteome</keyword>
<evidence type="ECO:0000313" key="2">
    <source>
        <dbReference type="EMBL" id="KHN69171.1"/>
    </source>
</evidence>
<dbReference type="GeneID" id="26262312"/>
<evidence type="ECO:0000256" key="1">
    <source>
        <dbReference type="SAM" id="MobiDB-lite"/>
    </source>
</evidence>
<evidence type="ECO:0000313" key="3">
    <source>
        <dbReference type="Proteomes" id="UP000031056"/>
    </source>
</evidence>
<dbReference type="RefSeq" id="XP_014563213.1">
    <property type="nucleotide sequence ID" value="XM_014707727.1"/>
</dbReference>
<accession>A0A0B2UDN5</accession>
<gene>
    <name evidence="2" type="ORF">M896_090990</name>
</gene>
<feature type="region of interest" description="Disordered" evidence="1">
    <location>
        <begin position="175"/>
        <end position="196"/>
    </location>
</feature>
<dbReference type="STRING" id="1354746.A0A0B2UDN5"/>
<dbReference type="VEuPathDB" id="MicrosporidiaDB:M896_090990"/>
<name>A0A0B2UDN5_9MICR</name>